<comment type="caution">
    <text evidence="1">The sequence shown here is derived from an EMBL/GenBank/DDBJ whole genome shotgun (WGS) entry which is preliminary data.</text>
</comment>
<keyword evidence="2" id="KW-1185">Reference proteome</keyword>
<dbReference type="Proteomes" id="UP000541352">
    <property type="component" value="Unassembled WGS sequence"/>
</dbReference>
<protein>
    <submittedName>
        <fullName evidence="1">Uncharacterized protein</fullName>
    </submittedName>
</protein>
<organism evidence="1 2">
    <name type="scientific">Runella defluvii</name>
    <dbReference type="NCBI Taxonomy" id="370973"/>
    <lineage>
        <taxon>Bacteria</taxon>
        <taxon>Pseudomonadati</taxon>
        <taxon>Bacteroidota</taxon>
        <taxon>Cytophagia</taxon>
        <taxon>Cytophagales</taxon>
        <taxon>Spirosomataceae</taxon>
        <taxon>Runella</taxon>
    </lineage>
</organism>
<name>A0A7W6ESN8_9BACT</name>
<gene>
    <name evidence="1" type="ORF">FHS57_004681</name>
</gene>
<accession>A0A7W6ESN8</accession>
<evidence type="ECO:0000313" key="1">
    <source>
        <dbReference type="EMBL" id="MBB3840661.1"/>
    </source>
</evidence>
<dbReference type="AlphaFoldDB" id="A0A7W6ESN8"/>
<proteinExistence type="predicted"/>
<reference evidence="1 2" key="1">
    <citation type="submission" date="2020-08" db="EMBL/GenBank/DDBJ databases">
        <title>Genomic Encyclopedia of Type Strains, Phase IV (KMG-IV): sequencing the most valuable type-strain genomes for metagenomic binning, comparative biology and taxonomic classification.</title>
        <authorList>
            <person name="Goeker M."/>
        </authorList>
    </citation>
    <scope>NUCLEOTIDE SEQUENCE [LARGE SCALE GENOMIC DNA]</scope>
    <source>
        <strain evidence="1 2">DSM 17976</strain>
    </source>
</reference>
<sequence>MQITVTVPEKKAEEFLALLKELGYKHKLETPKKSKPKEPRL</sequence>
<dbReference type="EMBL" id="JACIBY010000012">
    <property type="protein sequence ID" value="MBB3840661.1"/>
    <property type="molecule type" value="Genomic_DNA"/>
</dbReference>
<evidence type="ECO:0000313" key="2">
    <source>
        <dbReference type="Proteomes" id="UP000541352"/>
    </source>
</evidence>